<reference evidence="2" key="1">
    <citation type="journal article" date="2021" name="BMC Genomics">
        <title>Chromosome-level genome assembly and manually-curated proteome of model necrotroph Parastagonospora nodorum Sn15 reveals a genome-wide trove of candidate effector homologs, and redundancy of virulence-related functions within an accessory chromosome.</title>
        <authorList>
            <person name="Bertazzoni S."/>
            <person name="Jones D.A.B."/>
            <person name="Phan H.T."/>
            <person name="Tan K.-C."/>
            <person name="Hane J.K."/>
        </authorList>
    </citation>
    <scope>NUCLEOTIDE SEQUENCE [LARGE SCALE GENOMIC DNA]</scope>
    <source>
        <strain evidence="2">SN15 / ATCC MYA-4574 / FGSC 10173)</strain>
    </source>
</reference>
<accession>A0A7U2F0F0</accession>
<dbReference type="VEuPathDB" id="FungiDB:JI435_409130"/>
<keyword evidence="2" id="KW-1185">Reference proteome</keyword>
<gene>
    <name evidence="1" type="ORF">JI435_409130</name>
</gene>
<dbReference type="EMBL" id="CP069028">
    <property type="protein sequence ID" value="QRC96474.1"/>
    <property type="molecule type" value="Genomic_DNA"/>
</dbReference>
<evidence type="ECO:0000313" key="1">
    <source>
        <dbReference type="EMBL" id="QRC96474.1"/>
    </source>
</evidence>
<proteinExistence type="predicted"/>
<name>A0A7U2F0F0_PHANO</name>
<evidence type="ECO:0000313" key="2">
    <source>
        <dbReference type="Proteomes" id="UP000663193"/>
    </source>
</evidence>
<dbReference type="AlphaFoldDB" id="A0A7U2F0F0"/>
<dbReference type="Proteomes" id="UP000663193">
    <property type="component" value="Chromosome 6"/>
</dbReference>
<sequence>MSAPGPGWAKHVGVGRMHPTPRNGIVCPVSHELSDLRYLCSFLLLRARLIGVELSKLVTVRFCVGRGTK</sequence>
<organism evidence="1 2">
    <name type="scientific">Phaeosphaeria nodorum (strain SN15 / ATCC MYA-4574 / FGSC 10173)</name>
    <name type="common">Glume blotch fungus</name>
    <name type="synonym">Parastagonospora nodorum</name>
    <dbReference type="NCBI Taxonomy" id="321614"/>
    <lineage>
        <taxon>Eukaryota</taxon>
        <taxon>Fungi</taxon>
        <taxon>Dikarya</taxon>
        <taxon>Ascomycota</taxon>
        <taxon>Pezizomycotina</taxon>
        <taxon>Dothideomycetes</taxon>
        <taxon>Pleosporomycetidae</taxon>
        <taxon>Pleosporales</taxon>
        <taxon>Pleosporineae</taxon>
        <taxon>Phaeosphaeriaceae</taxon>
        <taxon>Parastagonospora</taxon>
    </lineage>
</organism>
<protein>
    <submittedName>
        <fullName evidence="1">Uncharacterized protein</fullName>
    </submittedName>
</protein>